<dbReference type="Gene3D" id="3.30.70.1180">
    <property type="entry name" value="Vacuolar atp synthase subunit c, domain 1"/>
    <property type="match status" value="1"/>
</dbReference>
<accession>A0AA39CG03</accession>
<keyword evidence="4 6" id="KW-0406">Ion transport</keyword>
<sequence length="392" mass="44423">MSTKYLFLSVPASITPSGHKDDALASLQKAANPSYGEVLSLSVPEFKIGTLDALLQQSDELSRLEGVCKSVVSKVGETLKNVLDGDEEKINMHKNVNDKPLEQYLRSFSWNKVKYRADRPLAELIDLLQKEANSIDNDVRSKYNQYNSLRTQLQTLTRRQQGNLSTKSLLSVVKPSILVQNQNSEHLETHLVALPNNNVKEFTKSYETLAPMVVPRSAHFVAQDDEFSLYAVTTFKKHSGEFVHKVRERKWIPRDYKFKEGGREEEEKELKKTEAEEKRVWGETLRLGRTGWSEAVMCLVHVVVLRVFVETVLRYGLPLDFVGVLVKTDSKKEKNVRKGLDNEFSYLAGNAFGRDKKGRVKKDEGMGQQDLAVGGSEQGEYSAYVLYDIDVD</sequence>
<evidence type="ECO:0000256" key="4">
    <source>
        <dbReference type="ARBA" id="ARBA00023065"/>
    </source>
</evidence>
<reference evidence="7" key="1">
    <citation type="submission" date="2022-10" db="EMBL/GenBank/DDBJ databases">
        <title>Culturing micro-colonial fungi from biological soil crusts in the Mojave desert and describing Neophaeococcomyces mojavensis, and introducing the new genera and species Taxawa tesnikishii.</title>
        <authorList>
            <person name="Kurbessoian T."/>
            <person name="Stajich J.E."/>
        </authorList>
    </citation>
    <scope>NUCLEOTIDE SEQUENCE</scope>
    <source>
        <strain evidence="7">TK_41</strain>
    </source>
</reference>
<keyword evidence="2 6" id="KW-0813">Transport</keyword>
<dbReference type="Gene3D" id="3.30.70.100">
    <property type="match status" value="1"/>
</dbReference>
<dbReference type="InterPro" id="IPR036132">
    <property type="entry name" value="Vac_ATP_synth_c_sf"/>
</dbReference>
<dbReference type="GO" id="GO:0046961">
    <property type="term" value="F:proton-transporting ATPase activity, rotational mechanism"/>
    <property type="evidence" value="ECO:0007669"/>
    <property type="project" value="InterPro"/>
</dbReference>
<dbReference type="GO" id="GO:0000221">
    <property type="term" value="C:vacuolar proton-transporting V-type ATPase, V1 domain"/>
    <property type="evidence" value="ECO:0007669"/>
    <property type="project" value="TreeGrafter"/>
</dbReference>
<keyword evidence="8" id="KW-1185">Reference proteome</keyword>
<protein>
    <recommendedName>
        <fullName evidence="6">V-type proton ATPase subunit C</fullName>
    </recommendedName>
</protein>
<evidence type="ECO:0000256" key="2">
    <source>
        <dbReference type="ARBA" id="ARBA00022448"/>
    </source>
</evidence>
<name>A0AA39CG03_9EURO</name>
<dbReference type="PANTHER" id="PTHR10137:SF0">
    <property type="entry name" value="V-TYPE PROTON ATPASE SUBUNIT C"/>
    <property type="match status" value="1"/>
</dbReference>
<comment type="function">
    <text evidence="5">Subunit of the V1 complex of vacuolar(H+)-ATPase (V-ATPase), a multisubunit enzyme composed of a peripheral complex (V1) that hydrolyzes ATP and a membrane integral complex (V0) that translocates protons. V-ATPase is responsible for acidifying and maintaining the pH of intracellular compartments. Subunit C is necessary for the assembly of the catalytic sector of the enzyme and is likely to have a specific function in its catalytic activity. Reversibly leaves the enzyme after glucose depletion, causing the catalytic subcomplex V1 to detach from the V0 section.</text>
</comment>
<dbReference type="SUPFAM" id="SSF118203">
    <property type="entry name" value="Vacuolar ATP synthase subunit C"/>
    <property type="match status" value="1"/>
</dbReference>
<evidence type="ECO:0000256" key="6">
    <source>
        <dbReference type="RuleBase" id="RU364010"/>
    </source>
</evidence>
<keyword evidence="3 6" id="KW-0375">Hydrogen ion transport</keyword>
<proteinExistence type="inferred from homology"/>
<evidence type="ECO:0000313" key="7">
    <source>
        <dbReference type="EMBL" id="KAJ9606879.1"/>
    </source>
</evidence>
<organism evidence="7 8">
    <name type="scientific">Cladophialophora chaetospira</name>
    <dbReference type="NCBI Taxonomy" id="386627"/>
    <lineage>
        <taxon>Eukaryota</taxon>
        <taxon>Fungi</taxon>
        <taxon>Dikarya</taxon>
        <taxon>Ascomycota</taxon>
        <taxon>Pezizomycotina</taxon>
        <taxon>Eurotiomycetes</taxon>
        <taxon>Chaetothyriomycetidae</taxon>
        <taxon>Chaetothyriales</taxon>
        <taxon>Herpotrichiellaceae</taxon>
        <taxon>Cladophialophora</taxon>
    </lineage>
</organism>
<gene>
    <name evidence="7" type="primary">VMA5</name>
    <name evidence="7" type="ORF">H2200_008889</name>
</gene>
<dbReference type="EMBL" id="JAPDRK010000013">
    <property type="protein sequence ID" value="KAJ9606879.1"/>
    <property type="molecule type" value="Genomic_DNA"/>
</dbReference>
<comment type="function">
    <text evidence="6">Subunit of the V1 complex of vacuolar(H+)-ATPase (V-ATPase), a multisubunit enzyme composed of a peripheral complex (V1) that hydrolyzes ATP and a membrane integral complex (V0) that translocates protons. V-ATPase is responsible for acidifying and maintaining the pH of intracellular compartments and in some cell types, is targeted to the plasma membrane, where it is responsible for acidifying the extracellular environment. Subunit C is necessary for the assembly of the catalytic sector of the enzyme and is likely to have a specific function in its catalytic activity.</text>
</comment>
<dbReference type="CDD" id="cd14785">
    <property type="entry name" value="V-ATPase_C"/>
    <property type="match status" value="1"/>
</dbReference>
<dbReference type="Pfam" id="PF03223">
    <property type="entry name" value="V-ATPase_C"/>
    <property type="match status" value="1"/>
</dbReference>
<evidence type="ECO:0000313" key="8">
    <source>
        <dbReference type="Proteomes" id="UP001172673"/>
    </source>
</evidence>
<dbReference type="PANTHER" id="PTHR10137">
    <property type="entry name" value="V-TYPE PROTON ATPASE SUBUNIT C"/>
    <property type="match status" value="1"/>
</dbReference>
<dbReference type="Proteomes" id="UP001172673">
    <property type="component" value="Unassembled WGS sequence"/>
</dbReference>
<dbReference type="InterPro" id="IPR004907">
    <property type="entry name" value="ATPase_V1-cplx_csu"/>
</dbReference>
<dbReference type="AlphaFoldDB" id="A0AA39CG03"/>
<dbReference type="FunFam" id="3.30.70.100:FF:000002">
    <property type="entry name" value="V-type proton ATPase subunit C"/>
    <property type="match status" value="1"/>
</dbReference>
<dbReference type="Gene3D" id="1.20.1460.10">
    <property type="entry name" value="subunit c (vma5p) of the yeast v-atpase, domain 2"/>
    <property type="match status" value="1"/>
</dbReference>
<comment type="similarity">
    <text evidence="1 6">Belongs to the V-ATPase C subunit family.</text>
</comment>
<evidence type="ECO:0000256" key="5">
    <source>
        <dbReference type="ARBA" id="ARBA00053565"/>
    </source>
</evidence>
<evidence type="ECO:0000256" key="1">
    <source>
        <dbReference type="ARBA" id="ARBA00006138"/>
    </source>
</evidence>
<evidence type="ECO:0000256" key="3">
    <source>
        <dbReference type="ARBA" id="ARBA00022781"/>
    </source>
</evidence>
<comment type="subunit">
    <text evidence="6">V-ATPase is a heteromultimeric enzyme composed of a peripheral catalytic V1 complex (components A to H) attached to an integral membrane V0 proton pore complex.</text>
</comment>
<comment type="caution">
    <text evidence="7">The sequence shown here is derived from an EMBL/GenBank/DDBJ whole genome shotgun (WGS) entry which is preliminary data.</text>
</comment>